<evidence type="ECO:0000256" key="4">
    <source>
        <dbReference type="ARBA" id="ARBA00023136"/>
    </source>
</evidence>
<dbReference type="GO" id="GO:0022857">
    <property type="term" value="F:transmembrane transporter activity"/>
    <property type="evidence" value="ECO:0007669"/>
    <property type="project" value="InterPro"/>
</dbReference>
<keyword evidence="7" id="KW-1185">Reference proteome</keyword>
<dbReference type="Pfam" id="PF07690">
    <property type="entry name" value="MFS_1"/>
    <property type="match status" value="1"/>
</dbReference>
<dbReference type="InterPro" id="IPR011701">
    <property type="entry name" value="MFS"/>
</dbReference>
<comment type="subcellular location">
    <subcellularLocation>
        <location evidence="1">Membrane</location>
        <topology evidence="1">Multi-pass membrane protein</topology>
    </subcellularLocation>
</comment>
<evidence type="ECO:0000256" key="3">
    <source>
        <dbReference type="ARBA" id="ARBA00022989"/>
    </source>
</evidence>
<dbReference type="Gene3D" id="1.20.1250.20">
    <property type="entry name" value="MFS general substrate transporter like domains"/>
    <property type="match status" value="1"/>
</dbReference>
<dbReference type="InterPro" id="IPR036259">
    <property type="entry name" value="MFS_trans_sf"/>
</dbReference>
<feature type="transmembrane region" description="Helical" evidence="5">
    <location>
        <begin position="454"/>
        <end position="475"/>
    </location>
</feature>
<dbReference type="GO" id="GO:0005886">
    <property type="term" value="C:plasma membrane"/>
    <property type="evidence" value="ECO:0007669"/>
    <property type="project" value="TreeGrafter"/>
</dbReference>
<dbReference type="EMBL" id="FJOG01000008">
    <property type="protein sequence ID" value="CZR56389.1"/>
    <property type="molecule type" value="Genomic_DNA"/>
</dbReference>
<keyword evidence="2 5" id="KW-0812">Transmembrane</keyword>
<feature type="transmembrane region" description="Helical" evidence="5">
    <location>
        <begin position="74"/>
        <end position="94"/>
    </location>
</feature>
<dbReference type="OrthoDB" id="2585655at2759"/>
<dbReference type="AlphaFoldDB" id="A0A1L7WUG0"/>
<protein>
    <submittedName>
        <fullName evidence="6">Related to transporter protein HOL1</fullName>
    </submittedName>
</protein>
<name>A0A1L7WUG0_9HELO</name>
<dbReference type="STRING" id="576137.A0A1L7WUG0"/>
<dbReference type="SUPFAM" id="SSF103473">
    <property type="entry name" value="MFS general substrate transporter"/>
    <property type="match status" value="1"/>
</dbReference>
<evidence type="ECO:0000313" key="6">
    <source>
        <dbReference type="EMBL" id="CZR56389.1"/>
    </source>
</evidence>
<dbReference type="Proteomes" id="UP000184330">
    <property type="component" value="Unassembled WGS sequence"/>
</dbReference>
<feature type="transmembrane region" description="Helical" evidence="5">
    <location>
        <begin position="336"/>
        <end position="366"/>
    </location>
</feature>
<evidence type="ECO:0000256" key="2">
    <source>
        <dbReference type="ARBA" id="ARBA00022692"/>
    </source>
</evidence>
<proteinExistence type="predicted"/>
<reference evidence="6 7" key="1">
    <citation type="submission" date="2016-03" db="EMBL/GenBank/DDBJ databases">
        <authorList>
            <person name="Ploux O."/>
        </authorList>
    </citation>
    <scope>NUCLEOTIDE SEQUENCE [LARGE SCALE GENOMIC DNA]</scope>
    <source>
        <strain evidence="6 7">UAMH 11012</strain>
    </source>
</reference>
<keyword evidence="3 5" id="KW-1133">Transmembrane helix</keyword>
<organism evidence="6 7">
    <name type="scientific">Phialocephala subalpina</name>
    <dbReference type="NCBI Taxonomy" id="576137"/>
    <lineage>
        <taxon>Eukaryota</taxon>
        <taxon>Fungi</taxon>
        <taxon>Dikarya</taxon>
        <taxon>Ascomycota</taxon>
        <taxon>Pezizomycotina</taxon>
        <taxon>Leotiomycetes</taxon>
        <taxon>Helotiales</taxon>
        <taxon>Mollisiaceae</taxon>
        <taxon>Phialocephala</taxon>
        <taxon>Phialocephala fortinii species complex</taxon>
    </lineage>
</organism>
<evidence type="ECO:0000256" key="1">
    <source>
        <dbReference type="ARBA" id="ARBA00004141"/>
    </source>
</evidence>
<keyword evidence="4 5" id="KW-0472">Membrane</keyword>
<feature type="transmembrane region" description="Helical" evidence="5">
    <location>
        <begin position="487"/>
        <end position="504"/>
    </location>
</feature>
<sequence>MGFGVREPKTHAGERVPGTSLIYEQGGSDVENAARANLKRGRGKRDADIILVPQPSDSPNDPLNWPQWKKNMTFFSICLSVSMGGALGPILSPVTGVIAKEFHVSISKAAQPGGYPLMSTALGAFVLQAWAPIVGKRSGYLISTLIIFIGTIWCAQVRAPDFSGLVAARTFQGLGVGAYESIVVSTIGDLYFVHERGKRIVFYNIVSLGCASLEPNLGGYIAQKYGWTMGFNILIGFTGVALLAIIFACPETTYIRPEIYETDMRSTEGLATSQEKKSDTTTWEIEESTAGGEVSNTTPSIISEKPRTYWQELKPFNGIYRRQNPLILLARPFVCFLYPAVFWGFTVGGLWSSWIVGLGIVVAQIYAGPPNFFDPTHLGLLFLFPFIFLLIGCLLGFFLSDWWPKWCARRNKGIFEPEFRLILLVPVLLVGVPGLFGFGHYASSGHVKWVAASALQGLIGFSAVLAGSVSFGYVLDCHRDHSIDVSISIILLRNMFWFGSSYFLPDWLAATKTWKVFDIIGGMQLAITLLSILVYVFGKQMRSYVHKHDPLKAFHLV</sequence>
<feature type="transmembrane region" description="Helical" evidence="5">
    <location>
        <begin position="421"/>
        <end position="442"/>
    </location>
</feature>
<accession>A0A1L7WUG0</accession>
<gene>
    <name evidence="6" type="ORF">PAC_06277</name>
</gene>
<evidence type="ECO:0000313" key="7">
    <source>
        <dbReference type="Proteomes" id="UP000184330"/>
    </source>
</evidence>
<feature type="transmembrane region" description="Helical" evidence="5">
    <location>
        <begin position="171"/>
        <end position="193"/>
    </location>
</feature>
<feature type="transmembrane region" description="Helical" evidence="5">
    <location>
        <begin position="516"/>
        <end position="537"/>
    </location>
</feature>
<feature type="transmembrane region" description="Helical" evidence="5">
    <location>
        <begin position="114"/>
        <end position="133"/>
    </location>
</feature>
<dbReference type="PANTHER" id="PTHR23502:SF4">
    <property type="entry name" value="MAJOR FACILITATOR SUPERFAMILY (MFS) PROFILE DOMAIN-CONTAINING PROTEIN-RELATED"/>
    <property type="match status" value="1"/>
</dbReference>
<feature type="transmembrane region" description="Helical" evidence="5">
    <location>
        <begin position="140"/>
        <end position="159"/>
    </location>
</feature>
<evidence type="ECO:0000256" key="5">
    <source>
        <dbReference type="SAM" id="Phobius"/>
    </source>
</evidence>
<feature type="transmembrane region" description="Helical" evidence="5">
    <location>
        <begin position="378"/>
        <end position="400"/>
    </location>
</feature>
<feature type="transmembrane region" description="Helical" evidence="5">
    <location>
        <begin position="200"/>
        <end position="221"/>
    </location>
</feature>
<dbReference type="PANTHER" id="PTHR23502">
    <property type="entry name" value="MAJOR FACILITATOR SUPERFAMILY"/>
    <property type="match status" value="1"/>
</dbReference>
<feature type="transmembrane region" description="Helical" evidence="5">
    <location>
        <begin position="227"/>
        <end position="249"/>
    </location>
</feature>